<organism evidence="3 4">
    <name type="scientific">Candidatus Wallbacteria bacterium GWC2_49_35</name>
    <dbReference type="NCBI Taxonomy" id="1817813"/>
    <lineage>
        <taxon>Bacteria</taxon>
        <taxon>Candidatus Walliibacteriota</taxon>
    </lineage>
</organism>
<name>A0A1F7WJN6_9BACT</name>
<keyword evidence="1" id="KW-1133">Transmembrane helix</keyword>
<dbReference type="Gene3D" id="3.30.70.1430">
    <property type="entry name" value="Multidrug efflux transporter AcrB pore domain"/>
    <property type="match status" value="1"/>
</dbReference>
<dbReference type="Gene3D" id="3.30.70.1440">
    <property type="entry name" value="Multidrug efflux transporter AcrB pore domain"/>
    <property type="match status" value="1"/>
</dbReference>
<evidence type="ECO:0000259" key="2">
    <source>
        <dbReference type="PROSITE" id="PS50156"/>
    </source>
</evidence>
<evidence type="ECO:0000313" key="3">
    <source>
        <dbReference type="EMBL" id="OGM02368.1"/>
    </source>
</evidence>
<dbReference type="GO" id="GO:0005886">
    <property type="term" value="C:plasma membrane"/>
    <property type="evidence" value="ECO:0007669"/>
    <property type="project" value="TreeGrafter"/>
</dbReference>
<feature type="transmembrane region" description="Helical" evidence="1">
    <location>
        <begin position="791"/>
        <end position="813"/>
    </location>
</feature>
<keyword evidence="1" id="KW-0472">Membrane</keyword>
<keyword evidence="1" id="KW-0812">Transmembrane</keyword>
<feature type="domain" description="SSD" evidence="2">
    <location>
        <begin position="176"/>
        <end position="326"/>
    </location>
</feature>
<feature type="transmembrane region" description="Helical" evidence="1">
    <location>
        <begin position="301"/>
        <end position="323"/>
    </location>
</feature>
<dbReference type="EMBL" id="MGFH01000209">
    <property type="protein sequence ID" value="OGM02368.1"/>
    <property type="molecule type" value="Genomic_DNA"/>
</dbReference>
<dbReference type="GO" id="GO:0042910">
    <property type="term" value="F:xenobiotic transmembrane transporter activity"/>
    <property type="evidence" value="ECO:0007669"/>
    <property type="project" value="TreeGrafter"/>
</dbReference>
<dbReference type="InterPro" id="IPR001036">
    <property type="entry name" value="Acrflvin-R"/>
</dbReference>
<feature type="transmembrane region" description="Helical" evidence="1">
    <location>
        <begin position="225"/>
        <end position="248"/>
    </location>
</feature>
<proteinExistence type="predicted"/>
<dbReference type="SUPFAM" id="SSF82866">
    <property type="entry name" value="Multidrug efflux transporter AcrB transmembrane domain"/>
    <property type="match status" value="2"/>
</dbReference>
<dbReference type="Pfam" id="PF00873">
    <property type="entry name" value="ACR_tran"/>
    <property type="match status" value="1"/>
</dbReference>
<dbReference type="PRINTS" id="PR00702">
    <property type="entry name" value="ACRIFLAVINRP"/>
</dbReference>
<dbReference type="STRING" id="1817813.A2008_12630"/>
<dbReference type="PROSITE" id="PS50156">
    <property type="entry name" value="SSD"/>
    <property type="match status" value="1"/>
</dbReference>
<feature type="non-terminal residue" evidence="3">
    <location>
        <position position="1"/>
    </location>
</feature>
<sequence>EQLETLNGIGSVRIVGGLEREIMVELDAVKMNAYKISPAQVKAAIIGQNSEVPGGNVTNGDREYVLRTLGRLETVDEFSNIVIASPNNVPIKISDIGRVVDGEEEKRTLARLDQKACLSVTVQKQSGVNAVEVTDLVKQRLEELRPAFPEGITITPIRDNSRFVKNSLHELNLHLVLGAVLASLAVLLFMGNAVSTVIAAISIPISIISTFFLISYMGFTMNNMSMLGLTLAVGIVIDDAIVVLENIFRHMEEKGADSMKAASEGTSEIYLAVMATSLSLAVIFIPVAFMQGIIGRFMKQFGLTVAFAILISIVVSLTLTPMMCSRLFKYKFARGSGHSKSSRFYSFIDKIYGILLRFSMKNRMSIVIVSILCVAAIFPLVKLVKIDFVPADDTNEYTIFFRTPEGTSLEGTAKILVELEDRVKKIRGIEHMFSSIAENEGSGVNEGSIFIQLVDISKRDYSIFDSMDEARKALAEYGRYKPVVQVSGGMGSGKNWDVTMAVRGPDLDKIREYSEKIVEKIRKDPMISAAESSALETKPEIHVKIDRQRAFRSGIDIEAVAYALRTLIGGVDDINQFKQNDEMYEIRMRLGKDYRNDVSAIAGLTFQNREGKMMRLDTFASVNEGRGATQIDRQDRQRSVSVNANMTPLGAVNEVNNLMENAARELKMPPEYAFGFFGRSRDMNQTINGFIMAFLMSSIFMYLILASQFESLLHPVTIMLSLPLSIPFALLSLFVTGNSLNIFSALGVFMLFGIVKKNSILQIDYTNTLRESGMPREEAIIAANHARLRPILMTTVTLIAGMIPMALGTGAGAGTRASLAIVIIGGQTLCLLITLLLTPVAYSLFDDLLEWIKLRTPGFEE</sequence>
<accession>A0A1F7WJN6</accession>
<dbReference type="Gene3D" id="1.20.1640.10">
    <property type="entry name" value="Multidrug efflux transporter AcrB transmembrane domain"/>
    <property type="match status" value="2"/>
</dbReference>
<dbReference type="SUPFAM" id="SSF82693">
    <property type="entry name" value="Multidrug efflux transporter AcrB pore domain, PN1, PN2, PC1 and PC2 subdomains"/>
    <property type="match status" value="1"/>
</dbReference>
<dbReference type="Gene3D" id="3.30.70.1320">
    <property type="entry name" value="Multidrug efflux transporter AcrB pore domain like"/>
    <property type="match status" value="1"/>
</dbReference>
<gene>
    <name evidence="3" type="ORF">A2008_12630</name>
</gene>
<dbReference type="InterPro" id="IPR000731">
    <property type="entry name" value="SSD"/>
</dbReference>
<dbReference type="AlphaFoldDB" id="A0A1F7WJN6"/>
<reference evidence="3 4" key="1">
    <citation type="journal article" date="2016" name="Nat. Commun.">
        <title>Thousands of microbial genomes shed light on interconnected biogeochemical processes in an aquifer system.</title>
        <authorList>
            <person name="Anantharaman K."/>
            <person name="Brown C.T."/>
            <person name="Hug L.A."/>
            <person name="Sharon I."/>
            <person name="Castelle C.J."/>
            <person name="Probst A.J."/>
            <person name="Thomas B.C."/>
            <person name="Singh A."/>
            <person name="Wilkins M.J."/>
            <person name="Karaoz U."/>
            <person name="Brodie E.L."/>
            <person name="Williams K.H."/>
            <person name="Hubbard S.S."/>
            <person name="Banfield J.F."/>
        </authorList>
    </citation>
    <scope>NUCLEOTIDE SEQUENCE [LARGE SCALE GENOMIC DNA]</scope>
</reference>
<feature type="transmembrane region" description="Helical" evidence="1">
    <location>
        <begin position="726"/>
        <end position="752"/>
    </location>
</feature>
<feature type="transmembrane region" description="Helical" evidence="1">
    <location>
        <begin position="819"/>
        <end position="845"/>
    </location>
</feature>
<dbReference type="InterPro" id="IPR027463">
    <property type="entry name" value="AcrB_DN_DC_subdom"/>
</dbReference>
<evidence type="ECO:0000256" key="1">
    <source>
        <dbReference type="SAM" id="Phobius"/>
    </source>
</evidence>
<dbReference type="Proteomes" id="UP000178735">
    <property type="component" value="Unassembled WGS sequence"/>
</dbReference>
<feature type="transmembrane region" description="Helical" evidence="1">
    <location>
        <begin position="687"/>
        <end position="706"/>
    </location>
</feature>
<dbReference type="Gene3D" id="3.30.2090.10">
    <property type="entry name" value="Multidrug efflux transporter AcrB TolC docking domain, DN and DC subdomains"/>
    <property type="match status" value="2"/>
</dbReference>
<dbReference type="PANTHER" id="PTHR32063">
    <property type="match status" value="1"/>
</dbReference>
<protein>
    <recommendedName>
        <fullName evidence="2">SSD domain-containing protein</fullName>
    </recommendedName>
</protein>
<feature type="transmembrane region" description="Helical" evidence="1">
    <location>
        <begin position="269"/>
        <end position="289"/>
    </location>
</feature>
<feature type="transmembrane region" description="Helical" evidence="1">
    <location>
        <begin position="171"/>
        <end position="190"/>
    </location>
</feature>
<feature type="transmembrane region" description="Helical" evidence="1">
    <location>
        <begin position="366"/>
        <end position="384"/>
    </location>
</feature>
<dbReference type="SUPFAM" id="SSF82714">
    <property type="entry name" value="Multidrug efflux transporter AcrB TolC docking domain, DN and DC subdomains"/>
    <property type="match status" value="2"/>
</dbReference>
<comment type="caution">
    <text evidence="3">The sequence shown here is derived from an EMBL/GenBank/DDBJ whole genome shotgun (WGS) entry which is preliminary data.</text>
</comment>
<dbReference type="PANTHER" id="PTHR32063:SF0">
    <property type="entry name" value="SWARMING MOTILITY PROTEIN SWRC"/>
    <property type="match status" value="1"/>
</dbReference>
<evidence type="ECO:0000313" key="4">
    <source>
        <dbReference type="Proteomes" id="UP000178735"/>
    </source>
</evidence>
<feature type="transmembrane region" description="Helical" evidence="1">
    <location>
        <begin position="197"/>
        <end position="219"/>
    </location>
</feature>